<dbReference type="InterPro" id="IPR015919">
    <property type="entry name" value="Cadherin-like_sf"/>
</dbReference>
<dbReference type="PROSITE" id="PS50268">
    <property type="entry name" value="CADHERIN_2"/>
    <property type="match status" value="2"/>
</dbReference>
<feature type="domain" description="Cadherin" evidence="11">
    <location>
        <begin position="39"/>
        <end position="112"/>
    </location>
</feature>
<keyword evidence="7" id="KW-1133">Transmembrane helix</keyword>
<dbReference type="PANTHER" id="PTHR24026">
    <property type="entry name" value="FAT ATYPICAL CADHERIN-RELATED"/>
    <property type="match status" value="1"/>
</dbReference>
<dbReference type="Pfam" id="PF00028">
    <property type="entry name" value="Cadherin"/>
    <property type="match status" value="2"/>
</dbReference>
<dbReference type="PROSITE" id="PS00232">
    <property type="entry name" value="CADHERIN_1"/>
    <property type="match status" value="1"/>
</dbReference>
<reference evidence="12" key="2">
    <citation type="submission" date="2025-09" db="UniProtKB">
        <authorList>
            <consortium name="Ensembl"/>
        </authorList>
    </citation>
    <scope>IDENTIFICATION</scope>
</reference>
<proteinExistence type="predicted"/>
<protein>
    <recommendedName>
        <fullName evidence="11">Cadherin domain-containing protein</fullName>
    </recommendedName>
</protein>
<reference evidence="12" key="1">
    <citation type="submission" date="2025-08" db="UniProtKB">
        <authorList>
            <consortium name="Ensembl"/>
        </authorList>
    </citation>
    <scope>IDENTIFICATION</scope>
</reference>
<dbReference type="Proteomes" id="UP000694551">
    <property type="component" value="Unplaced"/>
</dbReference>
<keyword evidence="2" id="KW-0245">EGF-like domain</keyword>
<evidence type="ECO:0000256" key="10">
    <source>
        <dbReference type="PROSITE-ProRule" id="PRU00043"/>
    </source>
</evidence>
<feature type="domain" description="Cadherin" evidence="11">
    <location>
        <begin position="113"/>
        <end position="217"/>
    </location>
</feature>
<dbReference type="InterPro" id="IPR002126">
    <property type="entry name" value="Cadherin-like_dom"/>
</dbReference>
<name>A0A8D0FUP5_STROC</name>
<dbReference type="PRINTS" id="PR00205">
    <property type="entry name" value="CADHERIN"/>
</dbReference>
<organism evidence="12 13">
    <name type="scientific">Strix occidentalis caurina</name>
    <name type="common">northern spotted owl</name>
    <dbReference type="NCBI Taxonomy" id="311401"/>
    <lineage>
        <taxon>Eukaryota</taxon>
        <taxon>Metazoa</taxon>
        <taxon>Chordata</taxon>
        <taxon>Craniata</taxon>
        <taxon>Vertebrata</taxon>
        <taxon>Euteleostomi</taxon>
        <taxon>Archelosauria</taxon>
        <taxon>Archosauria</taxon>
        <taxon>Dinosauria</taxon>
        <taxon>Saurischia</taxon>
        <taxon>Theropoda</taxon>
        <taxon>Coelurosauria</taxon>
        <taxon>Aves</taxon>
        <taxon>Neognathae</taxon>
        <taxon>Neoaves</taxon>
        <taxon>Telluraves</taxon>
        <taxon>Strigiformes</taxon>
        <taxon>Strigidae</taxon>
        <taxon>Strix</taxon>
    </lineage>
</organism>
<dbReference type="SUPFAM" id="SSF49313">
    <property type="entry name" value="Cadherin-like"/>
    <property type="match status" value="2"/>
</dbReference>
<evidence type="ECO:0000313" key="13">
    <source>
        <dbReference type="Proteomes" id="UP000694551"/>
    </source>
</evidence>
<evidence type="ECO:0000256" key="3">
    <source>
        <dbReference type="ARBA" id="ARBA00022692"/>
    </source>
</evidence>
<evidence type="ECO:0000256" key="4">
    <source>
        <dbReference type="ARBA" id="ARBA00022729"/>
    </source>
</evidence>
<evidence type="ECO:0000256" key="8">
    <source>
        <dbReference type="ARBA" id="ARBA00023136"/>
    </source>
</evidence>
<dbReference type="GO" id="GO:0007156">
    <property type="term" value="P:homophilic cell adhesion via plasma membrane adhesion molecules"/>
    <property type="evidence" value="ECO:0007669"/>
    <property type="project" value="InterPro"/>
</dbReference>
<dbReference type="Gene3D" id="2.60.40.60">
    <property type="entry name" value="Cadherins"/>
    <property type="match status" value="3"/>
</dbReference>
<sequence length="257" mass="28059">THRHSYLHGRFCLGFPLAWKRLLFSLFHFFTFASLSGVNRKVTYSLADSADGYFSVDRSSGIIILEHPLDRELQSSYNISVKASDQSIVLTLSSFATVTITVLDINDNPPVFERRDYLVTVPEDTSPGTEVLSVFATSQDIGTNAEIAYLIRSGNEKGKFRINSKTGVISIFEALDYESCKDFYLVVEAKDGGTPALSAVTTVNVNVTDVNDNAPKFSQVVYSAVISEDAAIGDSVIMVSEAVGSIYAGRSSMPHDL</sequence>
<evidence type="ECO:0000256" key="5">
    <source>
        <dbReference type="ARBA" id="ARBA00022737"/>
    </source>
</evidence>
<dbReference type="Ensembl" id="ENSSOCT00000019796.1">
    <property type="protein sequence ID" value="ENSSOCP00000019304.1"/>
    <property type="gene ID" value="ENSSOCG00000014444.1"/>
</dbReference>
<evidence type="ECO:0000313" key="12">
    <source>
        <dbReference type="Ensembl" id="ENSSOCP00000019304.1"/>
    </source>
</evidence>
<evidence type="ECO:0000256" key="7">
    <source>
        <dbReference type="ARBA" id="ARBA00022989"/>
    </source>
</evidence>
<evidence type="ECO:0000256" key="9">
    <source>
        <dbReference type="ARBA" id="ARBA00023157"/>
    </source>
</evidence>
<dbReference type="FunFam" id="2.60.40.60:FF:000033">
    <property type="entry name" value="FAT atypical cadherin 1"/>
    <property type="match status" value="1"/>
</dbReference>
<evidence type="ECO:0000256" key="2">
    <source>
        <dbReference type="ARBA" id="ARBA00022536"/>
    </source>
</evidence>
<keyword evidence="13" id="KW-1185">Reference proteome</keyword>
<keyword evidence="5" id="KW-0677">Repeat</keyword>
<dbReference type="CDD" id="cd11304">
    <property type="entry name" value="Cadherin_repeat"/>
    <property type="match status" value="2"/>
</dbReference>
<dbReference type="AlphaFoldDB" id="A0A8D0FUP5"/>
<dbReference type="GO" id="GO:0005509">
    <property type="term" value="F:calcium ion binding"/>
    <property type="evidence" value="ECO:0007669"/>
    <property type="project" value="UniProtKB-UniRule"/>
</dbReference>
<dbReference type="PANTHER" id="PTHR24026:SF126">
    <property type="entry name" value="PROTOCADHERIN FAT 4"/>
    <property type="match status" value="1"/>
</dbReference>
<keyword evidence="8" id="KW-0472">Membrane</keyword>
<evidence type="ECO:0000256" key="1">
    <source>
        <dbReference type="ARBA" id="ARBA00004167"/>
    </source>
</evidence>
<evidence type="ECO:0000256" key="6">
    <source>
        <dbReference type="ARBA" id="ARBA00022837"/>
    </source>
</evidence>
<accession>A0A8D0FUP5</accession>
<dbReference type="InterPro" id="IPR020894">
    <property type="entry name" value="Cadherin_CS"/>
</dbReference>
<keyword evidence="4" id="KW-0732">Signal</keyword>
<dbReference type="SMART" id="SM00112">
    <property type="entry name" value="CA"/>
    <property type="match status" value="2"/>
</dbReference>
<evidence type="ECO:0000259" key="11">
    <source>
        <dbReference type="PROSITE" id="PS50268"/>
    </source>
</evidence>
<keyword evidence="9" id="KW-1015">Disulfide bond</keyword>
<keyword evidence="6 10" id="KW-0106">Calcium</keyword>
<comment type="subcellular location">
    <subcellularLocation>
        <location evidence="1">Membrane</location>
        <topology evidence="1">Single-pass membrane protein</topology>
    </subcellularLocation>
</comment>
<dbReference type="GO" id="GO:0005886">
    <property type="term" value="C:plasma membrane"/>
    <property type="evidence" value="ECO:0007669"/>
    <property type="project" value="UniProtKB-SubCell"/>
</dbReference>
<dbReference type="FunFam" id="2.60.40.60:FF:000013">
    <property type="entry name" value="Cadherin EGF LAG seven-pass G-type receptor"/>
    <property type="match status" value="1"/>
</dbReference>
<keyword evidence="3" id="KW-0812">Transmembrane</keyword>